<name>A0A4Y2QP06_ARAVE</name>
<dbReference type="EMBL" id="BGPR01014372">
    <property type="protein sequence ID" value="GBN64935.1"/>
    <property type="molecule type" value="Genomic_DNA"/>
</dbReference>
<dbReference type="Gene3D" id="1.10.10.1450">
    <property type="match status" value="1"/>
</dbReference>
<sequence>MTSRIDAPAKCELRSVIRFLQAEGNSAAEIHRRMSRVYSENFKSDGVVRERRRKFKNGLTDVHDEEGQGRKFCRNKSSTSFPQLLQHFNTLPYIFICPPN</sequence>
<dbReference type="AlphaFoldDB" id="A0A4Y2QP06"/>
<gene>
    <name evidence="2" type="ORF">AVEN_23301_1</name>
</gene>
<keyword evidence="3" id="KW-1185">Reference proteome</keyword>
<feature type="domain" description="Mos1 transposase HTH" evidence="1">
    <location>
        <begin position="12"/>
        <end position="58"/>
    </location>
</feature>
<dbReference type="InterPro" id="IPR041426">
    <property type="entry name" value="Mos1_HTH"/>
</dbReference>
<proteinExistence type="predicted"/>
<organism evidence="2 3">
    <name type="scientific">Araneus ventricosus</name>
    <name type="common">Orbweaver spider</name>
    <name type="synonym">Epeira ventricosa</name>
    <dbReference type="NCBI Taxonomy" id="182803"/>
    <lineage>
        <taxon>Eukaryota</taxon>
        <taxon>Metazoa</taxon>
        <taxon>Ecdysozoa</taxon>
        <taxon>Arthropoda</taxon>
        <taxon>Chelicerata</taxon>
        <taxon>Arachnida</taxon>
        <taxon>Araneae</taxon>
        <taxon>Araneomorphae</taxon>
        <taxon>Entelegynae</taxon>
        <taxon>Araneoidea</taxon>
        <taxon>Araneidae</taxon>
        <taxon>Araneus</taxon>
    </lineage>
</organism>
<evidence type="ECO:0000259" key="1">
    <source>
        <dbReference type="Pfam" id="PF17906"/>
    </source>
</evidence>
<reference evidence="2 3" key="1">
    <citation type="journal article" date="2019" name="Sci. Rep.">
        <title>Orb-weaving spider Araneus ventricosus genome elucidates the spidroin gene catalogue.</title>
        <authorList>
            <person name="Kono N."/>
            <person name="Nakamura H."/>
            <person name="Ohtoshi R."/>
            <person name="Moran D.A.P."/>
            <person name="Shinohara A."/>
            <person name="Yoshida Y."/>
            <person name="Fujiwara M."/>
            <person name="Mori M."/>
            <person name="Tomita M."/>
            <person name="Arakawa K."/>
        </authorList>
    </citation>
    <scope>NUCLEOTIDE SEQUENCE [LARGE SCALE GENOMIC DNA]</scope>
</reference>
<comment type="caution">
    <text evidence="2">The sequence shown here is derived from an EMBL/GenBank/DDBJ whole genome shotgun (WGS) entry which is preliminary data.</text>
</comment>
<protein>
    <recommendedName>
        <fullName evidence="1">Mos1 transposase HTH domain-containing protein</fullName>
    </recommendedName>
</protein>
<evidence type="ECO:0000313" key="2">
    <source>
        <dbReference type="EMBL" id="GBN64935.1"/>
    </source>
</evidence>
<dbReference type="Pfam" id="PF17906">
    <property type="entry name" value="HTH_48"/>
    <property type="match status" value="1"/>
</dbReference>
<evidence type="ECO:0000313" key="3">
    <source>
        <dbReference type="Proteomes" id="UP000499080"/>
    </source>
</evidence>
<accession>A0A4Y2QP06</accession>
<dbReference type="Proteomes" id="UP000499080">
    <property type="component" value="Unassembled WGS sequence"/>
</dbReference>
<dbReference type="OrthoDB" id="616263at2759"/>